<evidence type="ECO:0000256" key="1">
    <source>
        <dbReference type="SAM" id="SignalP"/>
    </source>
</evidence>
<gene>
    <name evidence="2" type="ORF">jaqu_31390</name>
</gene>
<proteinExistence type="predicted"/>
<dbReference type="Proteomes" id="UP000032232">
    <property type="component" value="Unassembled WGS sequence"/>
</dbReference>
<reference evidence="2 3" key="1">
    <citation type="submission" date="2015-02" db="EMBL/GenBank/DDBJ databases">
        <title>Genome Sequence of Jannaschia aquimarina DSM28248, a member of the Roseobacter clade.</title>
        <authorList>
            <person name="Voget S."/>
            <person name="Daniel R."/>
        </authorList>
    </citation>
    <scope>NUCLEOTIDE SEQUENCE [LARGE SCALE GENOMIC DNA]</scope>
    <source>
        <strain evidence="2 3">GSW-M26</strain>
    </source>
</reference>
<name>A0A0D1EAT6_9RHOB</name>
<evidence type="ECO:0000313" key="2">
    <source>
        <dbReference type="EMBL" id="KIT14814.1"/>
    </source>
</evidence>
<evidence type="ECO:0000313" key="3">
    <source>
        <dbReference type="Proteomes" id="UP000032232"/>
    </source>
</evidence>
<keyword evidence="1" id="KW-0732">Signal</keyword>
<keyword evidence="3" id="KW-1185">Reference proteome</keyword>
<feature type="signal peptide" evidence="1">
    <location>
        <begin position="1"/>
        <end position="21"/>
    </location>
</feature>
<dbReference type="AlphaFoldDB" id="A0A0D1EAT6"/>
<dbReference type="EMBL" id="JYFE01000060">
    <property type="protein sequence ID" value="KIT14814.1"/>
    <property type="molecule type" value="Genomic_DNA"/>
</dbReference>
<sequence length="157" mass="16130">MQRIALASSLVVVGISGTALADGLLQTCENVPFDQANCVRALACLGTEGVHFDGMARGWDAGTLSGELSDGAACVGRWSSDGPLGTGIADLVCDDGTEADIVYYTQDNVTGTVIGRGMDNRGRAIRAWSGLNVLEFLTPDGQLGAELPCGDAPVPIS</sequence>
<evidence type="ECO:0008006" key="4">
    <source>
        <dbReference type="Google" id="ProtNLM"/>
    </source>
</evidence>
<accession>A0A0D1EAT6</accession>
<dbReference type="PATRIC" id="fig|935700.4.peg.3243"/>
<comment type="caution">
    <text evidence="2">The sequence shown here is derived from an EMBL/GenBank/DDBJ whole genome shotgun (WGS) entry which is preliminary data.</text>
</comment>
<dbReference type="RefSeq" id="WP_043919921.1">
    <property type="nucleotide sequence ID" value="NZ_FZPF01000001.1"/>
</dbReference>
<protein>
    <recommendedName>
        <fullName evidence="4">Cyanovirin-N domain-containing protein</fullName>
    </recommendedName>
</protein>
<feature type="chain" id="PRO_5002229774" description="Cyanovirin-N domain-containing protein" evidence="1">
    <location>
        <begin position="22"/>
        <end position="157"/>
    </location>
</feature>
<organism evidence="2 3">
    <name type="scientific">Jannaschia aquimarina</name>
    <dbReference type="NCBI Taxonomy" id="935700"/>
    <lineage>
        <taxon>Bacteria</taxon>
        <taxon>Pseudomonadati</taxon>
        <taxon>Pseudomonadota</taxon>
        <taxon>Alphaproteobacteria</taxon>
        <taxon>Rhodobacterales</taxon>
        <taxon>Roseobacteraceae</taxon>
        <taxon>Jannaschia</taxon>
    </lineage>
</organism>
<dbReference type="OrthoDB" id="7856755at2"/>